<dbReference type="CDD" id="cd04301">
    <property type="entry name" value="NAT_SF"/>
    <property type="match status" value="1"/>
</dbReference>
<dbReference type="Pfam" id="PF13673">
    <property type="entry name" value="Acetyltransf_10"/>
    <property type="match status" value="1"/>
</dbReference>
<evidence type="ECO:0000256" key="1">
    <source>
        <dbReference type="ARBA" id="ARBA00022679"/>
    </source>
</evidence>
<keyword evidence="4" id="KW-1185">Reference proteome</keyword>
<protein>
    <submittedName>
        <fullName evidence="3">GNAT family N-acetyltransferase</fullName>
    </submittedName>
</protein>
<dbReference type="EMBL" id="WKJK01000020">
    <property type="protein sequence ID" value="MRW93879.1"/>
    <property type="molecule type" value="Genomic_DNA"/>
</dbReference>
<evidence type="ECO:0000313" key="4">
    <source>
        <dbReference type="Proteomes" id="UP000433309"/>
    </source>
</evidence>
<comment type="caution">
    <text evidence="3">The sequence shown here is derived from an EMBL/GenBank/DDBJ whole genome shotgun (WGS) entry which is preliminary data.</text>
</comment>
<keyword evidence="1 3" id="KW-0808">Transferase</keyword>
<organism evidence="3 4">
    <name type="scientific">Duganella guangzhouensis</name>
    <dbReference type="NCBI Taxonomy" id="2666084"/>
    <lineage>
        <taxon>Bacteria</taxon>
        <taxon>Pseudomonadati</taxon>
        <taxon>Pseudomonadota</taxon>
        <taxon>Betaproteobacteria</taxon>
        <taxon>Burkholderiales</taxon>
        <taxon>Oxalobacteraceae</taxon>
        <taxon>Telluria group</taxon>
        <taxon>Duganella</taxon>
    </lineage>
</organism>
<dbReference type="Gene3D" id="3.40.630.30">
    <property type="match status" value="1"/>
</dbReference>
<dbReference type="RefSeq" id="WP_154382738.1">
    <property type="nucleotide sequence ID" value="NZ_WKJK01000020.1"/>
</dbReference>
<dbReference type="InterPro" id="IPR050769">
    <property type="entry name" value="NAT_camello-type"/>
</dbReference>
<reference evidence="3 4" key="1">
    <citation type="submission" date="2019-11" db="EMBL/GenBank/DDBJ databases">
        <title>Novel species isolated from a subtropical stream in China.</title>
        <authorList>
            <person name="Lu H."/>
        </authorList>
    </citation>
    <scope>NUCLEOTIDE SEQUENCE [LARGE SCALE GENOMIC DNA]</scope>
    <source>
        <strain evidence="3 4">FT80W</strain>
    </source>
</reference>
<dbReference type="GO" id="GO:0008080">
    <property type="term" value="F:N-acetyltransferase activity"/>
    <property type="evidence" value="ECO:0007669"/>
    <property type="project" value="InterPro"/>
</dbReference>
<evidence type="ECO:0000259" key="2">
    <source>
        <dbReference type="PROSITE" id="PS51186"/>
    </source>
</evidence>
<gene>
    <name evidence="3" type="ORF">GJ699_28195</name>
</gene>
<sequence length="155" mass="16977">MTVRAFTEADFPAVCGIYADAKQDELQFESGEFAVTPLDQDTAILAAFNESTVLVFEDKEVLGFAALHENQLRALFVRRNVRNQGVGQALLDKVLSMSTAGITLNVAASNIGARKFYLRNGFSVAGEVERTYQDKAISYLQMASPAKKIRHEAGL</sequence>
<dbReference type="InterPro" id="IPR000182">
    <property type="entry name" value="GNAT_dom"/>
</dbReference>
<proteinExistence type="predicted"/>
<evidence type="ECO:0000313" key="3">
    <source>
        <dbReference type="EMBL" id="MRW93879.1"/>
    </source>
</evidence>
<dbReference type="PANTHER" id="PTHR13947">
    <property type="entry name" value="GNAT FAMILY N-ACETYLTRANSFERASE"/>
    <property type="match status" value="1"/>
</dbReference>
<dbReference type="AlphaFoldDB" id="A0A6I2LC95"/>
<dbReference type="SUPFAM" id="SSF55729">
    <property type="entry name" value="Acyl-CoA N-acyltransferases (Nat)"/>
    <property type="match status" value="1"/>
</dbReference>
<accession>A0A6I2LC95</accession>
<dbReference type="Proteomes" id="UP000433309">
    <property type="component" value="Unassembled WGS sequence"/>
</dbReference>
<feature type="domain" description="N-acetyltransferase" evidence="2">
    <location>
        <begin position="1"/>
        <end position="144"/>
    </location>
</feature>
<dbReference type="PROSITE" id="PS51186">
    <property type="entry name" value="GNAT"/>
    <property type="match status" value="1"/>
</dbReference>
<dbReference type="PANTHER" id="PTHR13947:SF37">
    <property type="entry name" value="LD18367P"/>
    <property type="match status" value="1"/>
</dbReference>
<dbReference type="InterPro" id="IPR016181">
    <property type="entry name" value="Acyl_CoA_acyltransferase"/>
</dbReference>
<name>A0A6I2LC95_9BURK</name>